<dbReference type="InterPro" id="IPR002938">
    <property type="entry name" value="FAD-bd"/>
</dbReference>
<keyword evidence="3" id="KW-0274">FAD</keyword>
<feature type="domain" description="FAD-binding" evidence="6">
    <location>
        <begin position="65"/>
        <end position="434"/>
    </location>
</feature>
<dbReference type="Pfam" id="PF01494">
    <property type="entry name" value="FAD_binding_3"/>
    <property type="match status" value="1"/>
</dbReference>
<dbReference type="Proteomes" id="UP001221142">
    <property type="component" value="Unassembled WGS sequence"/>
</dbReference>
<sequence length="520" mass="58046">MHQSWYEYGRRRLHPRPSSLLPLPLPVPLRKILFHHVHVCVRLEGWDQICEFHVSAAAHCRIPQIIVGASISGLTSAVALRSSGHTVLVLERDSEIGGSDLVNGGVRVAPNGFKTLAEWGLEAEIRENGVIGEGFVTYKYDHKGKESGRDYIGLSLWDPELLVDARGDFLQMRHKDLLEILYRKATEPTQNESSPGSATVLFNSEVAHIDCERCTVTLKSGETHSADAILGADGPSGLVRKLLLEEEPATSEEPQSELAVYMTVIPRSVALEHPVLKELYQYPQSNMIVTYLGNNRASKVFLVGKNRDVFVSIYTPDGDLKDRCGSWSVQSERNMREILGPGYDIMLHHLAEQASGPSACVQIKRHSELASWVSHSGKVVAIGNAAHPFPPMALHSCSTAIEDGAFIGKVFSHTKDPARIPEFFHAFEETRKPRCAYILSTEQNHIEFTCMPDGDKQIARDETLRANEAAGRNVLDAPDVDMHRIWEDMSIVFSYDPFDSAEEWWVSWGRLRDQAARVHK</sequence>
<proteinExistence type="inferred from homology"/>
<comment type="similarity">
    <text evidence="1">Belongs to the paxM FAD-dependent monooxygenase family.</text>
</comment>
<dbReference type="EMBL" id="JARKIF010000025">
    <property type="protein sequence ID" value="KAJ7614921.1"/>
    <property type="molecule type" value="Genomic_DNA"/>
</dbReference>
<gene>
    <name evidence="7" type="ORF">FB45DRAFT_1064549</name>
</gene>
<dbReference type="PANTHER" id="PTHR13789:SF147">
    <property type="entry name" value="PUTATIVE (AFU_ORTHOLOGUE AFUA_2G01950)-RELATED"/>
    <property type="match status" value="1"/>
</dbReference>
<evidence type="ECO:0000256" key="4">
    <source>
        <dbReference type="ARBA" id="ARBA00023002"/>
    </source>
</evidence>
<evidence type="ECO:0000313" key="7">
    <source>
        <dbReference type="EMBL" id="KAJ7614921.1"/>
    </source>
</evidence>
<keyword evidence="8" id="KW-1185">Reference proteome</keyword>
<evidence type="ECO:0000256" key="3">
    <source>
        <dbReference type="ARBA" id="ARBA00022827"/>
    </source>
</evidence>
<name>A0AAD7BAQ9_9AGAR</name>
<evidence type="ECO:0000256" key="1">
    <source>
        <dbReference type="ARBA" id="ARBA00007992"/>
    </source>
</evidence>
<dbReference type="Gene3D" id="3.50.50.60">
    <property type="entry name" value="FAD/NAD(P)-binding domain"/>
    <property type="match status" value="1"/>
</dbReference>
<dbReference type="InterPro" id="IPR036188">
    <property type="entry name" value="FAD/NAD-bd_sf"/>
</dbReference>
<organism evidence="7 8">
    <name type="scientific">Roridomyces roridus</name>
    <dbReference type="NCBI Taxonomy" id="1738132"/>
    <lineage>
        <taxon>Eukaryota</taxon>
        <taxon>Fungi</taxon>
        <taxon>Dikarya</taxon>
        <taxon>Basidiomycota</taxon>
        <taxon>Agaricomycotina</taxon>
        <taxon>Agaricomycetes</taxon>
        <taxon>Agaricomycetidae</taxon>
        <taxon>Agaricales</taxon>
        <taxon>Marasmiineae</taxon>
        <taxon>Mycenaceae</taxon>
        <taxon>Roridomyces</taxon>
    </lineage>
</organism>
<dbReference type="PRINTS" id="PR00420">
    <property type="entry name" value="RNGMNOXGNASE"/>
</dbReference>
<keyword evidence="4" id="KW-0560">Oxidoreductase</keyword>
<reference evidence="7" key="1">
    <citation type="submission" date="2023-03" db="EMBL/GenBank/DDBJ databases">
        <title>Massive genome expansion in bonnet fungi (Mycena s.s.) driven by repeated elements and novel gene families across ecological guilds.</title>
        <authorList>
            <consortium name="Lawrence Berkeley National Laboratory"/>
            <person name="Harder C.B."/>
            <person name="Miyauchi S."/>
            <person name="Viragh M."/>
            <person name="Kuo A."/>
            <person name="Thoen E."/>
            <person name="Andreopoulos B."/>
            <person name="Lu D."/>
            <person name="Skrede I."/>
            <person name="Drula E."/>
            <person name="Henrissat B."/>
            <person name="Morin E."/>
            <person name="Kohler A."/>
            <person name="Barry K."/>
            <person name="LaButti K."/>
            <person name="Morin E."/>
            <person name="Salamov A."/>
            <person name="Lipzen A."/>
            <person name="Mereny Z."/>
            <person name="Hegedus B."/>
            <person name="Baldrian P."/>
            <person name="Stursova M."/>
            <person name="Weitz H."/>
            <person name="Taylor A."/>
            <person name="Grigoriev I.V."/>
            <person name="Nagy L.G."/>
            <person name="Martin F."/>
            <person name="Kauserud H."/>
        </authorList>
    </citation>
    <scope>NUCLEOTIDE SEQUENCE</scope>
    <source>
        <strain evidence="7">9284</strain>
    </source>
</reference>
<evidence type="ECO:0000256" key="5">
    <source>
        <dbReference type="ARBA" id="ARBA00023033"/>
    </source>
</evidence>
<evidence type="ECO:0000313" key="8">
    <source>
        <dbReference type="Proteomes" id="UP001221142"/>
    </source>
</evidence>
<dbReference type="AlphaFoldDB" id="A0AAD7BAQ9"/>
<dbReference type="SUPFAM" id="SSF51905">
    <property type="entry name" value="FAD/NAD(P)-binding domain"/>
    <property type="match status" value="1"/>
</dbReference>
<keyword evidence="2" id="KW-0285">Flavoprotein</keyword>
<comment type="caution">
    <text evidence="7">The sequence shown here is derived from an EMBL/GenBank/DDBJ whole genome shotgun (WGS) entry which is preliminary data.</text>
</comment>
<dbReference type="InterPro" id="IPR050493">
    <property type="entry name" value="FAD-dep_Monooxygenase_BioMet"/>
</dbReference>
<keyword evidence="5" id="KW-0503">Monooxygenase</keyword>
<dbReference type="PANTHER" id="PTHR13789">
    <property type="entry name" value="MONOOXYGENASE"/>
    <property type="match status" value="1"/>
</dbReference>
<accession>A0AAD7BAQ9</accession>
<evidence type="ECO:0000259" key="6">
    <source>
        <dbReference type="Pfam" id="PF01494"/>
    </source>
</evidence>
<evidence type="ECO:0000256" key="2">
    <source>
        <dbReference type="ARBA" id="ARBA00022630"/>
    </source>
</evidence>
<dbReference type="GO" id="GO:0004497">
    <property type="term" value="F:monooxygenase activity"/>
    <property type="evidence" value="ECO:0007669"/>
    <property type="project" value="UniProtKB-KW"/>
</dbReference>
<dbReference type="GO" id="GO:0071949">
    <property type="term" value="F:FAD binding"/>
    <property type="evidence" value="ECO:0007669"/>
    <property type="project" value="InterPro"/>
</dbReference>
<protein>
    <recommendedName>
        <fullName evidence="6">FAD-binding domain-containing protein</fullName>
    </recommendedName>
</protein>